<evidence type="ECO:0000256" key="2">
    <source>
        <dbReference type="ARBA" id="ARBA00022670"/>
    </source>
</evidence>
<name>A0AAN6VSS1_9PEZI</name>
<dbReference type="InterPro" id="IPR036852">
    <property type="entry name" value="Peptidase_S8/S53_dom_sf"/>
</dbReference>
<accession>A0AAN6VSS1</accession>
<dbReference type="SUPFAM" id="SSF52743">
    <property type="entry name" value="Subtilisin-like"/>
    <property type="match status" value="1"/>
</dbReference>
<comment type="similarity">
    <text evidence="1 5">Belongs to the peptidase S8 family.</text>
</comment>
<keyword evidence="2" id="KW-0645">Protease</keyword>
<dbReference type="AlphaFoldDB" id="A0AAN6VSS1"/>
<dbReference type="Gene3D" id="3.40.50.200">
    <property type="entry name" value="Peptidase S8/S53 domain"/>
    <property type="match status" value="1"/>
</dbReference>
<dbReference type="PANTHER" id="PTHR43399">
    <property type="entry name" value="SUBTILISIN-RELATED"/>
    <property type="match status" value="1"/>
</dbReference>
<gene>
    <name evidence="7" type="ORF">C8A00DRAFT_12488</name>
</gene>
<keyword evidence="4" id="KW-0720">Serine protease</keyword>
<keyword evidence="8" id="KW-1185">Reference proteome</keyword>
<evidence type="ECO:0000256" key="5">
    <source>
        <dbReference type="PROSITE-ProRule" id="PRU01240"/>
    </source>
</evidence>
<dbReference type="Pfam" id="PF00082">
    <property type="entry name" value="Peptidase_S8"/>
    <property type="match status" value="1"/>
</dbReference>
<proteinExistence type="inferred from homology"/>
<protein>
    <recommendedName>
        <fullName evidence="6">Peptidase S8/S53 domain-containing protein</fullName>
    </recommendedName>
</protein>
<dbReference type="PRINTS" id="PR00723">
    <property type="entry name" value="SUBTILISIN"/>
</dbReference>
<feature type="domain" description="Peptidase S8/S53" evidence="6">
    <location>
        <begin position="6"/>
        <end position="186"/>
    </location>
</feature>
<organism evidence="7 8">
    <name type="scientific">Chaetomidium leptoderma</name>
    <dbReference type="NCBI Taxonomy" id="669021"/>
    <lineage>
        <taxon>Eukaryota</taxon>
        <taxon>Fungi</taxon>
        <taxon>Dikarya</taxon>
        <taxon>Ascomycota</taxon>
        <taxon>Pezizomycotina</taxon>
        <taxon>Sordariomycetes</taxon>
        <taxon>Sordariomycetidae</taxon>
        <taxon>Sordariales</taxon>
        <taxon>Chaetomiaceae</taxon>
        <taxon>Chaetomidium</taxon>
    </lineage>
</organism>
<dbReference type="Proteomes" id="UP001302745">
    <property type="component" value="Unassembled WGS sequence"/>
</dbReference>
<dbReference type="PROSITE" id="PS00138">
    <property type="entry name" value="SUBTILASE_SER"/>
    <property type="match status" value="1"/>
</dbReference>
<dbReference type="InterPro" id="IPR023828">
    <property type="entry name" value="Peptidase_S8_Ser-AS"/>
</dbReference>
<dbReference type="PANTHER" id="PTHR43399:SF4">
    <property type="entry name" value="CELL WALL-ASSOCIATED PROTEASE"/>
    <property type="match status" value="1"/>
</dbReference>
<dbReference type="PROSITE" id="PS51892">
    <property type="entry name" value="SUBTILASE"/>
    <property type="match status" value="1"/>
</dbReference>
<dbReference type="InterPro" id="IPR000209">
    <property type="entry name" value="Peptidase_S8/S53_dom"/>
</dbReference>
<reference evidence="7" key="2">
    <citation type="submission" date="2023-05" db="EMBL/GenBank/DDBJ databases">
        <authorList>
            <consortium name="Lawrence Berkeley National Laboratory"/>
            <person name="Steindorff A."/>
            <person name="Hensen N."/>
            <person name="Bonometti L."/>
            <person name="Westerberg I."/>
            <person name="Brannstrom I.O."/>
            <person name="Guillou S."/>
            <person name="Cros-Aarteil S."/>
            <person name="Calhoun S."/>
            <person name="Haridas S."/>
            <person name="Kuo A."/>
            <person name="Mondo S."/>
            <person name="Pangilinan J."/>
            <person name="Riley R."/>
            <person name="Labutti K."/>
            <person name="Andreopoulos B."/>
            <person name="Lipzen A."/>
            <person name="Chen C."/>
            <person name="Yanf M."/>
            <person name="Daum C."/>
            <person name="Ng V."/>
            <person name="Clum A."/>
            <person name="Ohm R."/>
            <person name="Martin F."/>
            <person name="Silar P."/>
            <person name="Natvig D."/>
            <person name="Lalanne C."/>
            <person name="Gautier V."/>
            <person name="Ament-Velasquez S.L."/>
            <person name="Kruys A."/>
            <person name="Hutchinson M.I."/>
            <person name="Powell A.J."/>
            <person name="Barry K."/>
            <person name="Miller A.N."/>
            <person name="Grigoriev I.V."/>
            <person name="Debuchy R."/>
            <person name="Gladieux P."/>
            <person name="Thoren M.H."/>
            <person name="Johannesson H."/>
        </authorList>
    </citation>
    <scope>NUCLEOTIDE SEQUENCE</scope>
    <source>
        <strain evidence="7">CBS 538.74</strain>
    </source>
</reference>
<sequence>VKGAADVDENGHGTHIVSTILWLTQNVDVYVAKISEGDTLTTADHIAEAIQFVSEKWDVDIISMSFGFRRGSQKIRDQVEKAVHRRKIVFAAASNDGGRTARTYPARQDGVICVHSSDGHGNASYFNPTGLAGTDNLCVVGENIEGARPSFTPHQLGGTKRMSGTSCATPVAVAIAALMIGFVDNHMPDHVDWVVPLQSAAGIRAVFHTLSERRTGQYDMVDPVRAFGGSNEQELQKVLTDIRSKLDT</sequence>
<dbReference type="InterPro" id="IPR051048">
    <property type="entry name" value="Peptidase_S8/S53_subtilisin"/>
</dbReference>
<comment type="caution">
    <text evidence="7">The sequence shown here is derived from an EMBL/GenBank/DDBJ whole genome shotgun (WGS) entry which is preliminary data.</text>
</comment>
<comment type="caution">
    <text evidence="5">Lacks conserved residue(s) required for the propagation of feature annotation.</text>
</comment>
<dbReference type="GO" id="GO:0006508">
    <property type="term" value="P:proteolysis"/>
    <property type="evidence" value="ECO:0007669"/>
    <property type="project" value="UniProtKB-KW"/>
</dbReference>
<evidence type="ECO:0000313" key="7">
    <source>
        <dbReference type="EMBL" id="KAK4156582.1"/>
    </source>
</evidence>
<dbReference type="GO" id="GO:0004252">
    <property type="term" value="F:serine-type endopeptidase activity"/>
    <property type="evidence" value="ECO:0007669"/>
    <property type="project" value="InterPro"/>
</dbReference>
<evidence type="ECO:0000256" key="4">
    <source>
        <dbReference type="ARBA" id="ARBA00022825"/>
    </source>
</evidence>
<evidence type="ECO:0000313" key="8">
    <source>
        <dbReference type="Proteomes" id="UP001302745"/>
    </source>
</evidence>
<dbReference type="InterPro" id="IPR015500">
    <property type="entry name" value="Peptidase_S8_subtilisin-rel"/>
</dbReference>
<evidence type="ECO:0000256" key="1">
    <source>
        <dbReference type="ARBA" id="ARBA00011073"/>
    </source>
</evidence>
<feature type="non-terminal residue" evidence="7">
    <location>
        <position position="1"/>
    </location>
</feature>
<keyword evidence="3" id="KW-0378">Hydrolase</keyword>
<dbReference type="CDD" id="cd00306">
    <property type="entry name" value="Peptidases_S8_S53"/>
    <property type="match status" value="1"/>
</dbReference>
<reference evidence="7" key="1">
    <citation type="journal article" date="2023" name="Mol. Phylogenet. Evol.">
        <title>Genome-scale phylogeny and comparative genomics of the fungal order Sordariales.</title>
        <authorList>
            <person name="Hensen N."/>
            <person name="Bonometti L."/>
            <person name="Westerberg I."/>
            <person name="Brannstrom I.O."/>
            <person name="Guillou S."/>
            <person name="Cros-Aarteil S."/>
            <person name="Calhoun S."/>
            <person name="Haridas S."/>
            <person name="Kuo A."/>
            <person name="Mondo S."/>
            <person name="Pangilinan J."/>
            <person name="Riley R."/>
            <person name="LaButti K."/>
            <person name="Andreopoulos B."/>
            <person name="Lipzen A."/>
            <person name="Chen C."/>
            <person name="Yan M."/>
            <person name="Daum C."/>
            <person name="Ng V."/>
            <person name="Clum A."/>
            <person name="Steindorff A."/>
            <person name="Ohm R.A."/>
            <person name="Martin F."/>
            <person name="Silar P."/>
            <person name="Natvig D.O."/>
            <person name="Lalanne C."/>
            <person name="Gautier V."/>
            <person name="Ament-Velasquez S.L."/>
            <person name="Kruys A."/>
            <person name="Hutchinson M.I."/>
            <person name="Powell A.J."/>
            <person name="Barry K."/>
            <person name="Miller A.N."/>
            <person name="Grigoriev I.V."/>
            <person name="Debuchy R."/>
            <person name="Gladieux P."/>
            <person name="Hiltunen Thoren M."/>
            <person name="Johannesson H."/>
        </authorList>
    </citation>
    <scope>NUCLEOTIDE SEQUENCE</scope>
    <source>
        <strain evidence="7">CBS 538.74</strain>
    </source>
</reference>
<evidence type="ECO:0000256" key="3">
    <source>
        <dbReference type="ARBA" id="ARBA00022801"/>
    </source>
</evidence>
<evidence type="ECO:0000259" key="6">
    <source>
        <dbReference type="Pfam" id="PF00082"/>
    </source>
</evidence>
<dbReference type="EMBL" id="MU856865">
    <property type="protein sequence ID" value="KAK4156582.1"/>
    <property type="molecule type" value="Genomic_DNA"/>
</dbReference>